<protein>
    <submittedName>
        <fullName evidence="1">Uncharacterized protein</fullName>
    </submittedName>
</protein>
<dbReference type="GeneID" id="71777332"/>
<dbReference type="EMBL" id="GG700650">
    <property type="protein sequence ID" value="KFL61257.1"/>
    <property type="molecule type" value="Genomic_DNA"/>
</dbReference>
<evidence type="ECO:0000313" key="2">
    <source>
        <dbReference type="Proteomes" id="UP000008864"/>
    </source>
</evidence>
<dbReference type="Proteomes" id="UP000008864">
    <property type="component" value="Unassembled WGS sequence"/>
</dbReference>
<gene>
    <name evidence="1" type="ORF">TERG_12023</name>
</gene>
<proteinExistence type="predicted"/>
<dbReference type="AlphaFoldDB" id="A0A080WKF1"/>
<accession>A0A080WKF1</accession>
<organism evidence="1 2">
    <name type="scientific">Trichophyton rubrum (strain ATCC MYA-4607 / CBS 118892)</name>
    <name type="common">Athlete's foot fungus</name>
    <dbReference type="NCBI Taxonomy" id="559305"/>
    <lineage>
        <taxon>Eukaryota</taxon>
        <taxon>Fungi</taxon>
        <taxon>Dikarya</taxon>
        <taxon>Ascomycota</taxon>
        <taxon>Pezizomycotina</taxon>
        <taxon>Eurotiomycetes</taxon>
        <taxon>Eurotiomycetidae</taxon>
        <taxon>Onygenales</taxon>
        <taxon>Arthrodermataceae</taxon>
        <taxon>Trichophyton</taxon>
    </lineage>
</organism>
<sequence length="59" mass="6555">MESYGPQMIFSDTSAYKYGASRHKSKLQKSQARLKQTTILETGATLGISAKSQRTRFGI</sequence>
<keyword evidence="2" id="KW-1185">Reference proteome</keyword>
<name>A0A080WKF1_TRIRC</name>
<dbReference type="HOGENOM" id="CLU_2962555_0_0_1"/>
<dbReference type="InParanoid" id="A0A080WKF1"/>
<evidence type="ECO:0000313" key="1">
    <source>
        <dbReference type="EMBL" id="KFL61257.1"/>
    </source>
</evidence>
<reference evidence="2" key="1">
    <citation type="journal article" date="2012" name="MBio">
        <title>Comparative genome analysis of Trichophyton rubrum and related dermatophytes reveals candidate genes involved in infection.</title>
        <authorList>
            <person name="Martinez D.A."/>
            <person name="Oliver B.G."/>
            <person name="Graeser Y."/>
            <person name="Goldberg J.M."/>
            <person name="Li W."/>
            <person name="Martinez-Rossi N.M."/>
            <person name="Monod M."/>
            <person name="Shelest E."/>
            <person name="Barton R.C."/>
            <person name="Birch E."/>
            <person name="Brakhage A.A."/>
            <person name="Chen Z."/>
            <person name="Gurr S.J."/>
            <person name="Heiman D."/>
            <person name="Heitman J."/>
            <person name="Kosti I."/>
            <person name="Rossi A."/>
            <person name="Saif S."/>
            <person name="Samalova M."/>
            <person name="Saunders C.W."/>
            <person name="Shea T."/>
            <person name="Summerbell R.C."/>
            <person name="Xu J."/>
            <person name="Young S."/>
            <person name="Zeng Q."/>
            <person name="Birren B.W."/>
            <person name="Cuomo C.A."/>
            <person name="White T.C."/>
        </authorList>
    </citation>
    <scope>NUCLEOTIDE SEQUENCE [LARGE SCALE GENOMIC DNA]</scope>
    <source>
        <strain evidence="2">ATCC MYA-4607 / CBS 118892</strain>
    </source>
</reference>
<dbReference type="RefSeq" id="XP_047605988.1">
    <property type="nucleotide sequence ID" value="XM_047751046.1"/>
</dbReference>